<gene>
    <name evidence="2" type="ORF">O181_009315</name>
</gene>
<comment type="caution">
    <text evidence="2">The sequence shown here is derived from an EMBL/GenBank/DDBJ whole genome shotgun (WGS) entry which is preliminary data.</text>
</comment>
<keyword evidence="3" id="KW-1185">Reference proteome</keyword>
<organism evidence="2 3">
    <name type="scientific">Austropuccinia psidii MF-1</name>
    <dbReference type="NCBI Taxonomy" id="1389203"/>
    <lineage>
        <taxon>Eukaryota</taxon>
        <taxon>Fungi</taxon>
        <taxon>Dikarya</taxon>
        <taxon>Basidiomycota</taxon>
        <taxon>Pucciniomycotina</taxon>
        <taxon>Pucciniomycetes</taxon>
        <taxon>Pucciniales</taxon>
        <taxon>Sphaerophragmiaceae</taxon>
        <taxon>Austropuccinia</taxon>
    </lineage>
</organism>
<evidence type="ECO:0000313" key="3">
    <source>
        <dbReference type="Proteomes" id="UP000765509"/>
    </source>
</evidence>
<name>A0A9Q3GJT5_9BASI</name>
<dbReference type="OrthoDB" id="2506366at2759"/>
<feature type="region of interest" description="Disordered" evidence="1">
    <location>
        <begin position="50"/>
        <end position="78"/>
    </location>
</feature>
<reference evidence="2" key="1">
    <citation type="submission" date="2021-03" db="EMBL/GenBank/DDBJ databases">
        <title>Draft genome sequence of rust myrtle Austropuccinia psidii MF-1, a brazilian biotype.</title>
        <authorList>
            <person name="Quecine M.C."/>
            <person name="Pachon D.M.R."/>
            <person name="Bonatelli M.L."/>
            <person name="Correr F.H."/>
            <person name="Franceschini L.M."/>
            <person name="Leite T.F."/>
            <person name="Margarido G.R.A."/>
            <person name="Almeida C.A."/>
            <person name="Ferrarezi J.A."/>
            <person name="Labate C.A."/>
        </authorList>
    </citation>
    <scope>NUCLEOTIDE SEQUENCE</scope>
    <source>
        <strain evidence="2">MF-1</strain>
    </source>
</reference>
<dbReference type="Proteomes" id="UP000765509">
    <property type="component" value="Unassembled WGS sequence"/>
</dbReference>
<dbReference type="EMBL" id="AVOT02002233">
    <property type="protein sequence ID" value="MBW0469600.1"/>
    <property type="molecule type" value="Genomic_DNA"/>
</dbReference>
<evidence type="ECO:0000313" key="2">
    <source>
        <dbReference type="EMBL" id="MBW0469600.1"/>
    </source>
</evidence>
<evidence type="ECO:0000256" key="1">
    <source>
        <dbReference type="SAM" id="MobiDB-lite"/>
    </source>
</evidence>
<accession>A0A9Q3GJT5</accession>
<protein>
    <submittedName>
        <fullName evidence="2">Uncharacterized protein</fullName>
    </submittedName>
</protein>
<sequence>MEVIKQMKDITNKIKNMPAQEAYVNEAPKEVNPIKDVLDQLKELLDAFNPPNKVWKDKPSTQGSGLAPNAQPFRTRNNQATLPANYQPYVPAQLY</sequence>
<dbReference type="AlphaFoldDB" id="A0A9Q3GJT5"/>
<proteinExistence type="predicted"/>